<dbReference type="PROSITE" id="PS51294">
    <property type="entry name" value="HTH_MYB"/>
    <property type="match status" value="2"/>
</dbReference>
<dbReference type="GO" id="GO:0005634">
    <property type="term" value="C:nucleus"/>
    <property type="evidence" value="ECO:0000318"/>
    <property type="project" value="GO_Central"/>
</dbReference>
<dbReference type="eggNOG" id="KOG0048">
    <property type="taxonomic scope" value="Eukaryota"/>
</dbReference>
<dbReference type="GO" id="GO:0000981">
    <property type="term" value="F:DNA-binding transcription factor activity, RNA polymerase II-specific"/>
    <property type="evidence" value="ECO:0000318"/>
    <property type="project" value="GO_Central"/>
</dbReference>
<dbReference type="AlphaFoldDB" id="A2DEI2"/>
<dbReference type="GO" id="GO:0006355">
    <property type="term" value="P:regulation of DNA-templated transcription"/>
    <property type="evidence" value="ECO:0000318"/>
    <property type="project" value="GO_Central"/>
</dbReference>
<keyword evidence="4" id="KW-1185">Reference proteome</keyword>
<dbReference type="STRING" id="5722.A2DEI2"/>
<dbReference type="PANTHER" id="PTHR45614">
    <property type="entry name" value="MYB PROTEIN-RELATED"/>
    <property type="match status" value="1"/>
</dbReference>
<dbReference type="VEuPathDB" id="TrichDB:TVAG_282790"/>
<dbReference type="KEGG" id="tva:5466657"/>
<feature type="domain" description="Myb-like" evidence="1">
    <location>
        <begin position="15"/>
        <end position="60"/>
    </location>
</feature>
<dbReference type="OrthoDB" id="2143914at2759"/>
<feature type="domain" description="Myb-like" evidence="1">
    <location>
        <begin position="61"/>
        <end position="111"/>
    </location>
</feature>
<evidence type="ECO:0000259" key="2">
    <source>
        <dbReference type="PROSITE" id="PS51294"/>
    </source>
</evidence>
<feature type="domain" description="HTH myb-type" evidence="2">
    <location>
        <begin position="10"/>
        <end position="60"/>
    </location>
</feature>
<evidence type="ECO:0000313" key="4">
    <source>
        <dbReference type="Proteomes" id="UP000001542"/>
    </source>
</evidence>
<dbReference type="GO" id="GO:0000978">
    <property type="term" value="F:RNA polymerase II cis-regulatory region sequence-specific DNA binding"/>
    <property type="evidence" value="ECO:0000318"/>
    <property type="project" value="GO_Central"/>
</dbReference>
<dbReference type="SUPFAM" id="SSF46689">
    <property type="entry name" value="Homeodomain-like"/>
    <property type="match status" value="1"/>
</dbReference>
<dbReference type="RefSeq" id="XP_001582095.1">
    <property type="nucleotide sequence ID" value="XM_001582045.1"/>
</dbReference>
<sequence length="162" mass="19428">MQTNNQAQSERPKLRRKFTPEEDQKLMAYVQYFGEKWSIISKLMETRTCKQCRERYREYLNPRITNAAWTKEEDELLIRLYTAKGPRWTEFSKILNGRSDNNIKNRWHTYLKHKVDPSILQSSSTEVSDTVSPEDLSEIISIPEPQSFEFHFVDDFEFFYTL</sequence>
<reference evidence="3" key="1">
    <citation type="submission" date="2006-10" db="EMBL/GenBank/DDBJ databases">
        <authorList>
            <person name="Amadeo P."/>
            <person name="Zhao Q."/>
            <person name="Wortman J."/>
            <person name="Fraser-Liggett C."/>
            <person name="Carlton J."/>
        </authorList>
    </citation>
    <scope>NUCLEOTIDE SEQUENCE</scope>
    <source>
        <strain evidence="3">G3</strain>
    </source>
</reference>
<dbReference type="InterPro" id="IPR050560">
    <property type="entry name" value="MYB_TF"/>
</dbReference>
<dbReference type="InParanoid" id="A2DEI2"/>
<dbReference type="Gene3D" id="1.10.10.60">
    <property type="entry name" value="Homeodomain-like"/>
    <property type="match status" value="2"/>
</dbReference>
<dbReference type="InterPro" id="IPR009057">
    <property type="entry name" value="Homeodomain-like_sf"/>
</dbReference>
<dbReference type="SMART" id="SM00717">
    <property type="entry name" value="SANT"/>
    <property type="match status" value="2"/>
</dbReference>
<evidence type="ECO:0000313" key="3">
    <source>
        <dbReference type="EMBL" id="EAY21109.1"/>
    </source>
</evidence>
<dbReference type="InterPro" id="IPR017930">
    <property type="entry name" value="Myb_dom"/>
</dbReference>
<keyword evidence="3" id="KW-0238">DNA-binding</keyword>
<reference evidence="3" key="2">
    <citation type="journal article" date="2007" name="Science">
        <title>Draft genome sequence of the sexually transmitted pathogen Trichomonas vaginalis.</title>
        <authorList>
            <person name="Carlton J.M."/>
            <person name="Hirt R.P."/>
            <person name="Silva J.C."/>
            <person name="Delcher A.L."/>
            <person name="Schatz M."/>
            <person name="Zhao Q."/>
            <person name="Wortman J.R."/>
            <person name="Bidwell S.L."/>
            <person name="Alsmark U.C.M."/>
            <person name="Besteiro S."/>
            <person name="Sicheritz-Ponten T."/>
            <person name="Noel C.J."/>
            <person name="Dacks J.B."/>
            <person name="Foster P.G."/>
            <person name="Simillion C."/>
            <person name="Van de Peer Y."/>
            <person name="Miranda-Saavedra D."/>
            <person name="Barton G.J."/>
            <person name="Westrop G.D."/>
            <person name="Mueller S."/>
            <person name="Dessi D."/>
            <person name="Fiori P.L."/>
            <person name="Ren Q."/>
            <person name="Paulsen I."/>
            <person name="Zhang H."/>
            <person name="Bastida-Corcuera F.D."/>
            <person name="Simoes-Barbosa A."/>
            <person name="Brown M.T."/>
            <person name="Hayes R.D."/>
            <person name="Mukherjee M."/>
            <person name="Okumura C.Y."/>
            <person name="Schneider R."/>
            <person name="Smith A.J."/>
            <person name="Vanacova S."/>
            <person name="Villalvazo M."/>
            <person name="Haas B.J."/>
            <person name="Pertea M."/>
            <person name="Feldblyum T.V."/>
            <person name="Utterback T.R."/>
            <person name="Shu C.L."/>
            <person name="Osoegawa K."/>
            <person name="de Jong P.J."/>
            <person name="Hrdy I."/>
            <person name="Horvathova L."/>
            <person name="Zubacova Z."/>
            <person name="Dolezal P."/>
            <person name="Malik S.B."/>
            <person name="Logsdon J.M. Jr."/>
            <person name="Henze K."/>
            <person name="Gupta A."/>
            <person name="Wang C.C."/>
            <person name="Dunne R.L."/>
            <person name="Upcroft J.A."/>
            <person name="Upcroft P."/>
            <person name="White O."/>
            <person name="Salzberg S.L."/>
            <person name="Tang P."/>
            <person name="Chiu C.-H."/>
            <person name="Lee Y.-S."/>
            <person name="Embley T.M."/>
            <person name="Coombs G.H."/>
            <person name="Mottram J.C."/>
            <person name="Tachezy J."/>
            <person name="Fraser-Liggett C.M."/>
            <person name="Johnson P.J."/>
        </authorList>
    </citation>
    <scope>NUCLEOTIDE SEQUENCE [LARGE SCALE GENOMIC DNA]</scope>
    <source>
        <strain evidence="3">G3</strain>
    </source>
</reference>
<dbReference type="CDD" id="cd00167">
    <property type="entry name" value="SANT"/>
    <property type="match status" value="2"/>
</dbReference>
<dbReference type="EMBL" id="DS113192">
    <property type="protein sequence ID" value="EAY21109.1"/>
    <property type="molecule type" value="Genomic_DNA"/>
</dbReference>
<feature type="domain" description="HTH myb-type" evidence="2">
    <location>
        <begin position="61"/>
        <end position="115"/>
    </location>
</feature>
<proteinExistence type="predicted"/>
<dbReference type="Pfam" id="PF13921">
    <property type="entry name" value="Myb_DNA-bind_6"/>
    <property type="match status" value="1"/>
</dbReference>
<accession>A2DEI2</accession>
<organism evidence="3 4">
    <name type="scientific">Trichomonas vaginalis (strain ATCC PRA-98 / G3)</name>
    <dbReference type="NCBI Taxonomy" id="412133"/>
    <lineage>
        <taxon>Eukaryota</taxon>
        <taxon>Metamonada</taxon>
        <taxon>Parabasalia</taxon>
        <taxon>Trichomonadida</taxon>
        <taxon>Trichomonadidae</taxon>
        <taxon>Trichomonas</taxon>
    </lineage>
</organism>
<dbReference type="VEuPathDB" id="TrichDB:TVAGG3_0028470"/>
<dbReference type="PANTHER" id="PTHR45614:SF253">
    <property type="entry name" value="CHROMOSOME UNDETERMINED SCAFFOLD_38, WHOLE GENOME SHOTGUN SEQUENCE"/>
    <property type="match status" value="1"/>
</dbReference>
<evidence type="ECO:0000259" key="1">
    <source>
        <dbReference type="PROSITE" id="PS50090"/>
    </source>
</evidence>
<dbReference type="PROSITE" id="PS50090">
    <property type="entry name" value="MYB_LIKE"/>
    <property type="match status" value="2"/>
</dbReference>
<gene>
    <name evidence="3" type="ORF">TVAG_282790</name>
</gene>
<dbReference type="Proteomes" id="UP000001542">
    <property type="component" value="Unassembled WGS sequence"/>
</dbReference>
<protein>
    <submittedName>
        <fullName evidence="3">Myb-like DNA-binding domain containing protein</fullName>
    </submittedName>
</protein>
<dbReference type="SMR" id="A2DEI2"/>
<name>A2DEI2_TRIV3</name>
<dbReference type="InterPro" id="IPR001005">
    <property type="entry name" value="SANT/Myb"/>
</dbReference>